<dbReference type="STRING" id="135208.A0A4Y9ZN15"/>
<evidence type="ECO:0000256" key="2">
    <source>
        <dbReference type="ARBA" id="ARBA00023027"/>
    </source>
</evidence>
<sequence>MTVGLPDLSLIAAPMVNQSDLPFRVLTRKHKASLVFTQMLHPDLLLSSQEYLEFHQRGLGGPEDRPVIVQLCGHDPETVMRAAQKMANDRDDRQVPQI</sequence>
<evidence type="ECO:0000259" key="3">
    <source>
        <dbReference type="Pfam" id="PF01207"/>
    </source>
</evidence>
<name>A0A4Y9ZN15_9AGAM</name>
<dbReference type="PANTHER" id="PTHR11082:SF5">
    <property type="entry name" value="TRNA-DIHYDROURIDINE(16_17) SYNTHASE [NAD(P)(+)]-LIKE"/>
    <property type="match status" value="1"/>
</dbReference>
<dbReference type="OrthoDB" id="272303at2759"/>
<keyword evidence="2" id="KW-0520">NAD</keyword>
<keyword evidence="1" id="KW-0521">NADP</keyword>
<evidence type="ECO:0000313" key="4">
    <source>
        <dbReference type="EMBL" id="TFY75654.1"/>
    </source>
</evidence>
<protein>
    <recommendedName>
        <fullName evidence="3">DUS-like FMN-binding domain-containing protein</fullName>
    </recommendedName>
</protein>
<dbReference type="AlphaFoldDB" id="A0A4Y9ZN15"/>
<comment type="caution">
    <text evidence="4">The sequence shown here is derived from an EMBL/GenBank/DDBJ whole genome shotgun (WGS) entry which is preliminary data.</text>
</comment>
<gene>
    <name evidence="4" type="ORF">EWM64_g8359</name>
</gene>
<dbReference type="InterPro" id="IPR013785">
    <property type="entry name" value="Aldolase_TIM"/>
</dbReference>
<dbReference type="EMBL" id="SFCI01001482">
    <property type="protein sequence ID" value="TFY75654.1"/>
    <property type="molecule type" value="Genomic_DNA"/>
</dbReference>
<reference evidence="4 5" key="1">
    <citation type="submission" date="2019-02" db="EMBL/GenBank/DDBJ databases">
        <title>Genome sequencing of the rare red list fungi Hericium alpestre (H. flagellum).</title>
        <authorList>
            <person name="Buettner E."/>
            <person name="Kellner H."/>
        </authorList>
    </citation>
    <scope>NUCLEOTIDE SEQUENCE [LARGE SCALE GENOMIC DNA]</scope>
    <source>
        <strain evidence="4 5">DSM 108284</strain>
    </source>
</reference>
<dbReference type="SUPFAM" id="SSF51395">
    <property type="entry name" value="FMN-linked oxidoreductases"/>
    <property type="match status" value="1"/>
</dbReference>
<feature type="domain" description="DUS-like FMN-binding" evidence="3">
    <location>
        <begin position="12"/>
        <end position="88"/>
    </location>
</feature>
<accession>A0A4Y9ZN15</accession>
<dbReference type="Proteomes" id="UP000298061">
    <property type="component" value="Unassembled WGS sequence"/>
</dbReference>
<evidence type="ECO:0000256" key="1">
    <source>
        <dbReference type="ARBA" id="ARBA00022857"/>
    </source>
</evidence>
<dbReference type="InterPro" id="IPR035587">
    <property type="entry name" value="DUS-like_FMN-bd"/>
</dbReference>
<dbReference type="PANTHER" id="PTHR11082">
    <property type="entry name" value="TRNA-DIHYDROURIDINE SYNTHASE"/>
    <property type="match status" value="1"/>
</dbReference>
<keyword evidence="5" id="KW-1185">Reference proteome</keyword>
<dbReference type="Gene3D" id="3.20.20.70">
    <property type="entry name" value="Aldolase class I"/>
    <property type="match status" value="1"/>
</dbReference>
<proteinExistence type="predicted"/>
<dbReference type="GO" id="GO:0017150">
    <property type="term" value="F:tRNA dihydrouridine synthase activity"/>
    <property type="evidence" value="ECO:0007669"/>
    <property type="project" value="TreeGrafter"/>
</dbReference>
<organism evidence="4 5">
    <name type="scientific">Hericium alpestre</name>
    <dbReference type="NCBI Taxonomy" id="135208"/>
    <lineage>
        <taxon>Eukaryota</taxon>
        <taxon>Fungi</taxon>
        <taxon>Dikarya</taxon>
        <taxon>Basidiomycota</taxon>
        <taxon>Agaricomycotina</taxon>
        <taxon>Agaricomycetes</taxon>
        <taxon>Russulales</taxon>
        <taxon>Hericiaceae</taxon>
        <taxon>Hericium</taxon>
    </lineage>
</organism>
<dbReference type="Pfam" id="PF01207">
    <property type="entry name" value="Dus"/>
    <property type="match status" value="1"/>
</dbReference>
<evidence type="ECO:0000313" key="5">
    <source>
        <dbReference type="Proteomes" id="UP000298061"/>
    </source>
</evidence>